<dbReference type="AlphaFoldDB" id="D0LH25"/>
<dbReference type="PRINTS" id="PR00922">
    <property type="entry name" value="DADACBPTASE3"/>
</dbReference>
<dbReference type="GO" id="GO:0009002">
    <property type="term" value="F:serine-type D-Ala-D-Ala carboxypeptidase activity"/>
    <property type="evidence" value="ECO:0007669"/>
    <property type="project" value="UniProtKB-EC"/>
</dbReference>
<evidence type="ECO:0000313" key="5">
    <source>
        <dbReference type="Proteomes" id="UP000001880"/>
    </source>
</evidence>
<name>D0LH25_HALO1</name>
<reference evidence="4 5" key="1">
    <citation type="journal article" date="2010" name="Stand. Genomic Sci.">
        <title>Complete genome sequence of Haliangium ochraceum type strain (SMP-2).</title>
        <authorList>
            <consortium name="US DOE Joint Genome Institute (JGI-PGF)"/>
            <person name="Ivanova N."/>
            <person name="Daum C."/>
            <person name="Lang E."/>
            <person name="Abt B."/>
            <person name="Kopitz M."/>
            <person name="Saunders E."/>
            <person name="Lapidus A."/>
            <person name="Lucas S."/>
            <person name="Glavina Del Rio T."/>
            <person name="Nolan M."/>
            <person name="Tice H."/>
            <person name="Copeland A."/>
            <person name="Cheng J.F."/>
            <person name="Chen F."/>
            <person name="Bruce D."/>
            <person name="Goodwin L."/>
            <person name="Pitluck S."/>
            <person name="Mavromatis K."/>
            <person name="Pati A."/>
            <person name="Mikhailova N."/>
            <person name="Chen A."/>
            <person name="Palaniappan K."/>
            <person name="Land M."/>
            <person name="Hauser L."/>
            <person name="Chang Y.J."/>
            <person name="Jeffries C.D."/>
            <person name="Detter J.C."/>
            <person name="Brettin T."/>
            <person name="Rohde M."/>
            <person name="Goker M."/>
            <person name="Bristow J."/>
            <person name="Markowitz V."/>
            <person name="Eisen J.A."/>
            <person name="Hugenholtz P."/>
            <person name="Kyrpides N.C."/>
            <person name="Klenk H.P."/>
        </authorList>
    </citation>
    <scope>NUCLEOTIDE SEQUENCE [LARGE SCALE GENOMIC DNA]</scope>
    <source>
        <strain evidence="5">DSM 14365 / CIP 107738 / JCM 11303 / AJ 13395 / SMP-2</strain>
    </source>
</reference>
<dbReference type="InterPro" id="IPR000667">
    <property type="entry name" value="Peptidase_S13"/>
</dbReference>
<dbReference type="eggNOG" id="COG2027">
    <property type="taxonomic scope" value="Bacteria"/>
</dbReference>
<feature type="region of interest" description="Disordered" evidence="3">
    <location>
        <begin position="1"/>
        <end position="31"/>
    </location>
</feature>
<dbReference type="Pfam" id="PF02113">
    <property type="entry name" value="Peptidase_S13"/>
    <property type="match status" value="1"/>
</dbReference>
<comment type="similarity">
    <text evidence="1">Belongs to the peptidase S13 family.</text>
</comment>
<dbReference type="EMBL" id="CP001804">
    <property type="protein sequence ID" value="ACY14747.1"/>
    <property type="molecule type" value="Genomic_DNA"/>
</dbReference>
<dbReference type="Gene3D" id="3.50.80.20">
    <property type="entry name" value="D-Ala-D-Ala carboxypeptidase C, peptidase S13"/>
    <property type="match status" value="1"/>
</dbReference>
<sequence>MSASAALSQPADEDGAGEGEEPSAVPAFDPAPRRSGIGMEAAALSLGARIDALLAGHAPLTDARVGIFVQDLGTGAVLYAREAGNSFNVASVTKVITMAASLALLGPDFRYRTAVLTDKIEGSVVTGNLYLQPRGNPTLSSADLELLSTHLERAGITQIRGELIVDAGYFDDAASPPHFDEQPEEQAAFRAPVGAANLERNAFTVRVRAARAGGQRAAVWIEPETSYVRLGRDEVITQSSGRDSVRVVSKLDDDGRMVVDVVGRVRAGSDTMGFRRRIEDPVAFAGETFRAVLAARGLRIRKPSRAGEVPSDARLLATVDSEPLSVMVQRLGKYSDNFVAETLLKTIAAEHRANADAAPPATWAEGVAAVERFLVDQVGLDDDAFRYENGSGLFDASGFSPAQVGAVLAAAQGDMRYGPELMSALAIAGVDGTLRGRMKRTDARGRVRAKTGTLAAVIALAGYIDAGPRAPAVFAIFVNDIEPRWIARTAARRLQDQVVEAVIEHLETVRPPAR</sequence>
<dbReference type="SUPFAM" id="SSF56601">
    <property type="entry name" value="beta-lactamase/transpeptidase-like"/>
    <property type="match status" value="1"/>
</dbReference>
<keyword evidence="4" id="KW-0645">Protease</keyword>
<gene>
    <name evidence="4" type="ordered locus">Hoch_2202</name>
</gene>
<dbReference type="PANTHER" id="PTHR30023:SF0">
    <property type="entry name" value="PENICILLIN-SENSITIVE CARBOXYPEPTIDASE A"/>
    <property type="match status" value="1"/>
</dbReference>
<keyword evidence="4" id="KW-0121">Carboxypeptidase</keyword>
<dbReference type="GO" id="GO:0006508">
    <property type="term" value="P:proteolysis"/>
    <property type="evidence" value="ECO:0007669"/>
    <property type="project" value="InterPro"/>
</dbReference>
<dbReference type="InterPro" id="IPR012338">
    <property type="entry name" value="Beta-lactam/transpept-like"/>
</dbReference>
<proteinExistence type="inferred from homology"/>
<dbReference type="GO" id="GO:0000270">
    <property type="term" value="P:peptidoglycan metabolic process"/>
    <property type="evidence" value="ECO:0007669"/>
    <property type="project" value="TreeGrafter"/>
</dbReference>
<evidence type="ECO:0000256" key="1">
    <source>
        <dbReference type="ARBA" id="ARBA00006096"/>
    </source>
</evidence>
<dbReference type="Gene3D" id="3.40.710.10">
    <property type="entry name" value="DD-peptidase/beta-lactamase superfamily"/>
    <property type="match status" value="2"/>
</dbReference>
<feature type="compositionally biased region" description="Acidic residues" evidence="3">
    <location>
        <begin position="11"/>
        <end position="21"/>
    </location>
</feature>
<dbReference type="HOGENOM" id="CLU_017692_1_2_7"/>
<dbReference type="NCBIfam" id="TIGR00666">
    <property type="entry name" value="PBP4"/>
    <property type="match status" value="1"/>
</dbReference>
<dbReference type="RefSeq" id="WP_012827355.1">
    <property type="nucleotide sequence ID" value="NC_013440.1"/>
</dbReference>
<dbReference type="Proteomes" id="UP000001880">
    <property type="component" value="Chromosome"/>
</dbReference>
<dbReference type="EC" id="3.4.16.4" evidence="4"/>
<dbReference type="STRING" id="502025.Hoch_2202"/>
<evidence type="ECO:0000256" key="2">
    <source>
        <dbReference type="ARBA" id="ARBA00022801"/>
    </source>
</evidence>
<evidence type="ECO:0000313" key="4">
    <source>
        <dbReference type="EMBL" id="ACY14747.1"/>
    </source>
</evidence>
<dbReference type="KEGG" id="hoh:Hoch_2202"/>
<evidence type="ECO:0000256" key="3">
    <source>
        <dbReference type="SAM" id="MobiDB-lite"/>
    </source>
</evidence>
<keyword evidence="2 4" id="KW-0378">Hydrolase</keyword>
<protein>
    <submittedName>
        <fullName evidence="4">D-alanyl-D-alaninecarboxypeptidase/D-alanyl-D-al anine-endopeptidase</fullName>
        <ecNumber evidence="4">3.4.16.4</ecNumber>
    </submittedName>
</protein>
<keyword evidence="5" id="KW-1185">Reference proteome</keyword>
<dbReference type="PANTHER" id="PTHR30023">
    <property type="entry name" value="D-ALANYL-D-ALANINE CARBOXYPEPTIDASE"/>
    <property type="match status" value="1"/>
</dbReference>
<organism evidence="4 5">
    <name type="scientific">Haliangium ochraceum (strain DSM 14365 / JCM 11303 / SMP-2)</name>
    <dbReference type="NCBI Taxonomy" id="502025"/>
    <lineage>
        <taxon>Bacteria</taxon>
        <taxon>Pseudomonadati</taxon>
        <taxon>Myxococcota</taxon>
        <taxon>Polyangia</taxon>
        <taxon>Haliangiales</taxon>
        <taxon>Kofleriaceae</taxon>
        <taxon>Haliangium</taxon>
    </lineage>
</organism>
<accession>D0LH25</accession>